<dbReference type="AlphaFoldDB" id="A0AAV5AT16"/>
<evidence type="ECO:0000313" key="3">
    <source>
        <dbReference type="Proteomes" id="UP001207736"/>
    </source>
</evidence>
<dbReference type="NCBIfam" id="TIGR03515">
    <property type="entry name" value="GldC"/>
    <property type="match status" value="1"/>
</dbReference>
<dbReference type="Proteomes" id="UP001208692">
    <property type="component" value="Unassembled WGS sequence"/>
</dbReference>
<protein>
    <submittedName>
        <fullName evidence="1">Gliding motility protein GldC</fullName>
    </submittedName>
</protein>
<evidence type="ECO:0000313" key="4">
    <source>
        <dbReference type="Proteomes" id="UP001208692"/>
    </source>
</evidence>
<accession>A0AAV5AT16</accession>
<dbReference type="Pfam" id="PF19937">
    <property type="entry name" value="GldC-like"/>
    <property type="match status" value="1"/>
</dbReference>
<evidence type="ECO:0000313" key="2">
    <source>
        <dbReference type="EMBL" id="GJM53197.1"/>
    </source>
</evidence>
<dbReference type="Proteomes" id="UP001207736">
    <property type="component" value="Unassembled WGS sequence"/>
</dbReference>
<organism evidence="1 3">
    <name type="scientific">Capnocytophaga catalasegens</name>
    <dbReference type="NCBI Taxonomy" id="1004260"/>
    <lineage>
        <taxon>Bacteria</taxon>
        <taxon>Pseudomonadati</taxon>
        <taxon>Bacteroidota</taxon>
        <taxon>Flavobacteriia</taxon>
        <taxon>Flavobacteriales</taxon>
        <taxon>Flavobacteriaceae</taxon>
        <taxon>Capnocytophaga</taxon>
    </lineage>
</organism>
<sequence length="112" mass="13396">MKKTSEIKLKVHLDENHIPEKLFWEAQDGGIINEEAKAVLLSIWDSKAKETLRIDLWTKDMPLDEMKLFFYQMLHTMADTFFKATNDEKMMQTMKDFSDFFAEKMEIKHKEM</sequence>
<reference evidence="1 4" key="1">
    <citation type="submission" date="2021-11" db="EMBL/GenBank/DDBJ databases">
        <title>Draft genome sequence of Capnocytophaga sp. strain KC07075 isolated from cat oral cavity.</title>
        <authorList>
            <person name="Suzuki M."/>
            <person name="Imaoka K."/>
            <person name="Kimura M."/>
            <person name="Morikawa S."/>
            <person name="Maeda K."/>
        </authorList>
    </citation>
    <scope>NUCLEOTIDE SEQUENCE</scope>
    <source>
        <strain evidence="1">KC07075</strain>
        <strain evidence="2 4">KC07079</strain>
    </source>
</reference>
<evidence type="ECO:0000313" key="1">
    <source>
        <dbReference type="EMBL" id="GJM50518.1"/>
    </source>
</evidence>
<gene>
    <name evidence="1" type="primary">gldC</name>
    <name evidence="1" type="ORF">RCZ15_14910</name>
    <name evidence="2" type="ORF">RCZ16_15140</name>
</gene>
<dbReference type="InterPro" id="IPR019854">
    <property type="entry name" value="Motility-assoc_prot_GldC"/>
</dbReference>
<name>A0AAV5AT16_9FLAO</name>
<comment type="caution">
    <text evidence="1">The sequence shown here is derived from an EMBL/GenBank/DDBJ whole genome shotgun (WGS) entry which is preliminary data.</text>
</comment>
<dbReference type="EMBL" id="BQKA01000029">
    <property type="protein sequence ID" value="GJM50518.1"/>
    <property type="molecule type" value="Genomic_DNA"/>
</dbReference>
<dbReference type="EMBL" id="BQKB01000029">
    <property type="protein sequence ID" value="GJM53197.1"/>
    <property type="molecule type" value="Genomic_DNA"/>
</dbReference>
<dbReference type="RefSeq" id="WP_264847407.1">
    <property type="nucleotide sequence ID" value="NZ_BPMA01000056.1"/>
</dbReference>
<keyword evidence="4" id="KW-1185">Reference proteome</keyword>
<proteinExistence type="predicted"/>